<accession>A0ACB8HMJ8</accession>
<evidence type="ECO:0000313" key="1">
    <source>
        <dbReference type="EMBL" id="KAH9556995.1"/>
    </source>
</evidence>
<name>A0ACB8HMJ8_9BRYO</name>
<organism evidence="1 2">
    <name type="scientific">Sphagnum magellanicum</name>
    <dbReference type="NCBI Taxonomy" id="128215"/>
    <lineage>
        <taxon>Eukaryota</taxon>
        <taxon>Viridiplantae</taxon>
        <taxon>Streptophyta</taxon>
        <taxon>Embryophyta</taxon>
        <taxon>Bryophyta</taxon>
        <taxon>Sphagnophytina</taxon>
        <taxon>Sphagnopsida</taxon>
        <taxon>Sphagnales</taxon>
        <taxon>Sphagnaceae</taxon>
        <taxon>Sphagnum</taxon>
    </lineage>
</organism>
<proteinExistence type="predicted"/>
<comment type="caution">
    <text evidence="1">The sequence shown here is derived from an EMBL/GenBank/DDBJ whole genome shotgun (WGS) entry which is preliminary data.</text>
</comment>
<dbReference type="EMBL" id="CM038913">
    <property type="protein sequence ID" value="KAH9556995.1"/>
    <property type="molecule type" value="Genomic_DNA"/>
</dbReference>
<gene>
    <name evidence="1" type="ORF">CY35_07G062700</name>
</gene>
<protein>
    <submittedName>
        <fullName evidence="1">Uncharacterized protein</fullName>
    </submittedName>
</protein>
<evidence type="ECO:0000313" key="2">
    <source>
        <dbReference type="Proteomes" id="UP000828922"/>
    </source>
</evidence>
<sequence>MVGEGAGAKPRGPMPPKKKRKDSTIVEKHGLSLAQQMEDRHEAAPPKRRAPKSWKGQQAEEYVTPVMSNKILAEARRQQLEVDNERDEETGVAATRRAFTAVTSEKRMDSDSDNEEDGGYSDTEGHHEEFDEVTEEDERIMSMFMASDATPQRTLADIIMERIHEAGVSGDATANVEGGGRSIPGIDKKVIEVYQGVGKLLGRYRSGKLPKAFKIIPSLSNWEEIMYLTDPEKWSPNAMYQATRVFASNFNARMAQRFYSLVLLPRIRQDIKEHKRLHFALYQSLKKAVYKPSAFYKGVLLPLCQSRTCNLREAVIVGSVIQKVSIPVLHSSVALLKIAEMEYCGTNSYFLKLLLDKKYALPYRVLDAVLLHFVRFTDDDRDLPVIWHQSLLTFVQRYKNELSEEDKEKLRHLMRQHKHYLVTPEIQRELLNSRNRGQKDDSNGLASNILQLHSTLSLSLFLLLFVTFALEKCFRASILSFS</sequence>
<keyword evidence="2" id="KW-1185">Reference proteome</keyword>
<dbReference type="Proteomes" id="UP000828922">
    <property type="component" value="Linkage Group LG07"/>
</dbReference>
<reference evidence="2" key="1">
    <citation type="journal article" date="2022" name="New Phytol.">
        <title>Phylogenomic structure and speciation in an emerging model: the Sphagnum magellanicum complex (Bryophyta).</title>
        <authorList>
            <person name="Shaw A.J."/>
            <person name="Piatkowski B."/>
            <person name="Duffy A.M."/>
            <person name="Aguero B."/>
            <person name="Imwattana K."/>
            <person name="Nieto-Lugilde M."/>
            <person name="Healey A."/>
            <person name="Weston D.J."/>
            <person name="Patel M.N."/>
            <person name="Schmutz J."/>
            <person name="Grimwood J."/>
            <person name="Yavitt J.B."/>
            <person name="Hassel K."/>
            <person name="Stenoien H.K."/>
            <person name="Flatberg K.I."/>
            <person name="Bickford C.P."/>
            <person name="Hicks K.A."/>
        </authorList>
    </citation>
    <scope>NUCLEOTIDE SEQUENCE [LARGE SCALE GENOMIC DNA]</scope>
</reference>